<proteinExistence type="predicted"/>
<evidence type="ECO:0000313" key="2">
    <source>
        <dbReference type="EMBL" id="GAA4897759.1"/>
    </source>
</evidence>
<dbReference type="EMBL" id="BAABJZ010000099">
    <property type="protein sequence ID" value="GAA4897759.1"/>
    <property type="molecule type" value="Genomic_DNA"/>
</dbReference>
<keyword evidence="3" id="KW-1185">Reference proteome</keyword>
<feature type="signal peptide" evidence="1">
    <location>
        <begin position="1"/>
        <end position="22"/>
    </location>
</feature>
<evidence type="ECO:0000313" key="3">
    <source>
        <dbReference type="Proteomes" id="UP001499988"/>
    </source>
</evidence>
<reference evidence="3" key="1">
    <citation type="journal article" date="2019" name="Int. J. Syst. Evol. Microbiol.">
        <title>The Global Catalogue of Microorganisms (GCM) 10K type strain sequencing project: providing services to taxonomists for standard genome sequencing and annotation.</title>
        <authorList>
            <consortium name="The Broad Institute Genomics Platform"/>
            <consortium name="The Broad Institute Genome Sequencing Center for Infectious Disease"/>
            <person name="Wu L."/>
            <person name="Ma J."/>
        </authorList>
    </citation>
    <scope>NUCLEOTIDE SEQUENCE [LARGE SCALE GENOMIC DNA]</scope>
    <source>
        <strain evidence="3">JCM 18401</strain>
    </source>
</reference>
<protein>
    <recommendedName>
        <fullName evidence="4">DUF3108 domain-containing protein</fullName>
    </recommendedName>
</protein>
<evidence type="ECO:0000256" key="1">
    <source>
        <dbReference type="SAM" id="SignalP"/>
    </source>
</evidence>
<comment type="caution">
    <text evidence="2">The sequence shown here is derived from an EMBL/GenBank/DDBJ whole genome shotgun (WGS) entry which is preliminary data.</text>
</comment>
<name>A0ABP9FJX0_9GAMM</name>
<organism evidence="2 3">
    <name type="scientific">Ferrimonas pelagia</name>
    <dbReference type="NCBI Taxonomy" id="1177826"/>
    <lineage>
        <taxon>Bacteria</taxon>
        <taxon>Pseudomonadati</taxon>
        <taxon>Pseudomonadota</taxon>
        <taxon>Gammaproteobacteria</taxon>
        <taxon>Alteromonadales</taxon>
        <taxon>Ferrimonadaceae</taxon>
        <taxon>Ferrimonas</taxon>
    </lineage>
</organism>
<sequence>MYPRLLAAISAALLFLLTPVSAEPPAPYQAQYRAFASGLPCGQGEIELKRLSPGQYQYSASGKICSMGPRASHQSLFTYDDRKILPQRYETVLDGVWRDRHLAGIQQEGVFVQTLNGEPLPLELPFHPAQWEPTLLIHQLGLARSSVQLSYTWGEETRDYLFEYLGEETLETKLGQLKTHKFEQDHPHKQRVAQFWFAPQLNDALVQVKVSRLGIPWLTVELSAYQAAP</sequence>
<dbReference type="RefSeq" id="WP_345336648.1">
    <property type="nucleotide sequence ID" value="NZ_BAABJZ010000099.1"/>
</dbReference>
<keyword evidence="1" id="KW-0732">Signal</keyword>
<gene>
    <name evidence="2" type="ORF">GCM10023333_33830</name>
</gene>
<accession>A0ABP9FJX0</accession>
<dbReference type="Proteomes" id="UP001499988">
    <property type="component" value="Unassembled WGS sequence"/>
</dbReference>
<feature type="chain" id="PRO_5045789295" description="DUF3108 domain-containing protein" evidence="1">
    <location>
        <begin position="23"/>
        <end position="229"/>
    </location>
</feature>
<evidence type="ECO:0008006" key="4">
    <source>
        <dbReference type="Google" id="ProtNLM"/>
    </source>
</evidence>